<sequence>MSALTPRMSGAIVCLLVLIVGVPGVQNSLAVFDDSVSVSCDFEQQHSAASRSSSKTDSQFCNWVDLAWKPGSAWQIRYLTEFNTQAVCLHGGSARLQSPWWIDSASSNFRRQSAQCLSFAYHVTPNNQLGDSSKSSIETDLPQLALLKNTHGSCSQLKAVRHGDKKLRTSNCDNWELWTSAAANNAPGGNWFTQAVTIEPDTDFKLIFEGTIPANNPNARICVDNITAYHRPCHQIAASAYEASMRRWLEPMVFIFIGALAFALIIAVSIFAIRVNRRRSKKLSPGSSEDGSASPQRPNRQQHHRRQQEAMLLHAERLADGPASGSAAVGAVPIGHGHGPRRPAPPVPAEQPSLDELLSNGHRAAASATAPAAAAGHNDPPPRYEEAMGLVASAAAGSSSASDQLPPPHPPRLNRRNGGHVV</sequence>
<feature type="chain" id="PRO_5013261206" description="MAM domain-containing protein" evidence="3">
    <location>
        <begin position="25"/>
        <end position="422"/>
    </location>
</feature>
<dbReference type="GO" id="GO:0016020">
    <property type="term" value="C:membrane"/>
    <property type="evidence" value="ECO:0007669"/>
    <property type="project" value="InterPro"/>
</dbReference>
<dbReference type="Proteomes" id="UP000215902">
    <property type="component" value="Unassembled WGS sequence"/>
</dbReference>
<organism evidence="5 6">
    <name type="scientific">Macrostomum lignano</name>
    <dbReference type="NCBI Taxonomy" id="282301"/>
    <lineage>
        <taxon>Eukaryota</taxon>
        <taxon>Metazoa</taxon>
        <taxon>Spiralia</taxon>
        <taxon>Lophotrochozoa</taxon>
        <taxon>Platyhelminthes</taxon>
        <taxon>Rhabditophora</taxon>
        <taxon>Macrostomorpha</taxon>
        <taxon>Macrostomida</taxon>
        <taxon>Macrostomidae</taxon>
        <taxon>Macrostomum</taxon>
    </lineage>
</organism>
<keyword evidence="3" id="KW-0732">Signal</keyword>
<dbReference type="OrthoDB" id="6279422at2759"/>
<proteinExistence type="predicted"/>
<evidence type="ECO:0000256" key="2">
    <source>
        <dbReference type="SAM" id="Phobius"/>
    </source>
</evidence>
<feature type="region of interest" description="Disordered" evidence="1">
    <location>
        <begin position="280"/>
        <end position="307"/>
    </location>
</feature>
<evidence type="ECO:0000313" key="5">
    <source>
        <dbReference type="EMBL" id="PAA93052.1"/>
    </source>
</evidence>
<accession>A0A267H677</accession>
<evidence type="ECO:0000259" key="4">
    <source>
        <dbReference type="PROSITE" id="PS50060"/>
    </source>
</evidence>
<evidence type="ECO:0000256" key="1">
    <source>
        <dbReference type="SAM" id="MobiDB-lite"/>
    </source>
</evidence>
<evidence type="ECO:0000313" key="6">
    <source>
        <dbReference type="Proteomes" id="UP000215902"/>
    </source>
</evidence>
<dbReference type="STRING" id="282301.A0A267H677"/>
<name>A0A267H677_9PLAT</name>
<dbReference type="Gene3D" id="2.60.120.200">
    <property type="match status" value="1"/>
</dbReference>
<feature type="compositionally biased region" description="Low complexity" evidence="1">
    <location>
        <begin position="392"/>
        <end position="402"/>
    </location>
</feature>
<keyword evidence="6" id="KW-1185">Reference proteome</keyword>
<feature type="compositionally biased region" description="Basic residues" evidence="1">
    <location>
        <begin position="412"/>
        <end position="422"/>
    </location>
</feature>
<feature type="compositionally biased region" description="Low complexity" evidence="1">
    <location>
        <begin position="322"/>
        <end position="335"/>
    </location>
</feature>
<keyword evidence="2" id="KW-1133">Transmembrane helix</keyword>
<dbReference type="EMBL" id="NIVC01000034">
    <property type="protein sequence ID" value="PAA93052.1"/>
    <property type="molecule type" value="Genomic_DNA"/>
</dbReference>
<gene>
    <name evidence="5" type="ORF">BOX15_Mlig029915g2</name>
</gene>
<dbReference type="InterPro" id="IPR000998">
    <property type="entry name" value="MAM_dom"/>
</dbReference>
<comment type="caution">
    <text evidence="5">The sequence shown here is derived from an EMBL/GenBank/DDBJ whole genome shotgun (WGS) entry which is preliminary data.</text>
</comment>
<feature type="compositionally biased region" description="Polar residues" evidence="1">
    <location>
        <begin position="285"/>
        <end position="294"/>
    </location>
</feature>
<dbReference type="PROSITE" id="PS50060">
    <property type="entry name" value="MAM_2"/>
    <property type="match status" value="1"/>
</dbReference>
<dbReference type="AlphaFoldDB" id="A0A267H677"/>
<feature type="transmembrane region" description="Helical" evidence="2">
    <location>
        <begin position="252"/>
        <end position="273"/>
    </location>
</feature>
<reference evidence="5 6" key="1">
    <citation type="submission" date="2017-06" db="EMBL/GenBank/DDBJ databases">
        <title>A platform for efficient transgenesis in Macrostomum lignano, a flatworm model organism for stem cell research.</title>
        <authorList>
            <person name="Berezikov E."/>
        </authorList>
    </citation>
    <scope>NUCLEOTIDE SEQUENCE [LARGE SCALE GENOMIC DNA]</scope>
    <source>
        <strain evidence="5">DV1</strain>
        <tissue evidence="5">Whole organism</tissue>
    </source>
</reference>
<feature type="region of interest" description="Disordered" evidence="1">
    <location>
        <begin position="322"/>
        <end position="422"/>
    </location>
</feature>
<feature type="compositionally biased region" description="Low complexity" evidence="1">
    <location>
        <begin position="364"/>
        <end position="375"/>
    </location>
</feature>
<feature type="domain" description="MAM" evidence="4">
    <location>
        <begin position="38"/>
        <end position="235"/>
    </location>
</feature>
<feature type="signal peptide" evidence="3">
    <location>
        <begin position="1"/>
        <end position="24"/>
    </location>
</feature>
<protein>
    <recommendedName>
        <fullName evidence="4">MAM domain-containing protein</fullName>
    </recommendedName>
</protein>
<keyword evidence="2" id="KW-0812">Transmembrane</keyword>
<keyword evidence="2" id="KW-0472">Membrane</keyword>
<evidence type="ECO:0000256" key="3">
    <source>
        <dbReference type="SAM" id="SignalP"/>
    </source>
</evidence>